<keyword evidence="3 7" id="KW-1133">Transmembrane helix</keyword>
<evidence type="ECO:0000256" key="7">
    <source>
        <dbReference type="RuleBase" id="RU362064"/>
    </source>
</evidence>
<accession>A0A366CZJ4</accession>
<dbReference type="EMBL" id="QNRF01000004">
    <property type="protein sequence ID" value="RBO83233.1"/>
    <property type="molecule type" value="Genomic_DNA"/>
</dbReference>
<gene>
    <name evidence="9" type="ORF">DFP76_10448</name>
</gene>
<evidence type="ECO:0000313" key="9">
    <source>
        <dbReference type="EMBL" id="RBO83233.1"/>
    </source>
</evidence>
<evidence type="ECO:0000313" key="10">
    <source>
        <dbReference type="Proteomes" id="UP000252086"/>
    </source>
</evidence>
<feature type="chain" id="PRO_5016768014" description="Flagellar protein" evidence="8">
    <location>
        <begin position="21"/>
        <end position="134"/>
    </location>
</feature>
<keyword evidence="9" id="KW-0282">Flagellum</keyword>
<proteinExistence type="inferred from homology"/>
<keyword evidence="9" id="KW-0969">Cilium</keyword>
<keyword evidence="5 7" id="KW-0975">Bacterial flagellum</keyword>
<dbReference type="GO" id="GO:0005886">
    <property type="term" value="C:plasma membrane"/>
    <property type="evidence" value="ECO:0007669"/>
    <property type="project" value="UniProtKB-SubCell"/>
</dbReference>
<dbReference type="PANTHER" id="PTHR38766:SF1">
    <property type="entry name" value="FLAGELLAR PROTEIN FLIO"/>
    <property type="match status" value="1"/>
</dbReference>
<evidence type="ECO:0000256" key="4">
    <source>
        <dbReference type="ARBA" id="ARBA00023136"/>
    </source>
</evidence>
<reference evidence="9 10" key="1">
    <citation type="submission" date="2018-06" db="EMBL/GenBank/DDBJ databases">
        <title>Genomic Encyclopedia of Type Strains, Phase III (KMG-III): the genomes of soil and plant-associated and newly described type strains.</title>
        <authorList>
            <person name="Whitman W."/>
        </authorList>
    </citation>
    <scope>NUCLEOTIDE SEQUENCE [LARGE SCALE GENOMIC DNA]</scope>
    <source>
        <strain evidence="9 10">CECT 7732</strain>
    </source>
</reference>
<evidence type="ECO:0000256" key="8">
    <source>
        <dbReference type="SAM" id="SignalP"/>
    </source>
</evidence>
<dbReference type="GO" id="GO:0044781">
    <property type="term" value="P:bacterial-type flagellum organization"/>
    <property type="evidence" value="ECO:0007669"/>
    <property type="project" value="UniProtKB-UniRule"/>
</dbReference>
<comment type="subcellular location">
    <subcellularLocation>
        <location evidence="7">Cell membrane</location>
    </subcellularLocation>
    <subcellularLocation>
        <location evidence="7">Bacterial flagellum basal body</location>
    </subcellularLocation>
</comment>
<name>A0A366CZJ4_9GAMM</name>
<keyword evidence="9" id="KW-0966">Cell projection</keyword>
<evidence type="ECO:0000256" key="6">
    <source>
        <dbReference type="ARBA" id="ARBA00037937"/>
    </source>
</evidence>
<organism evidence="9 10">
    <name type="scientific">Marinomonas aquiplantarum</name>
    <dbReference type="NCBI Taxonomy" id="491951"/>
    <lineage>
        <taxon>Bacteria</taxon>
        <taxon>Pseudomonadati</taxon>
        <taxon>Pseudomonadota</taxon>
        <taxon>Gammaproteobacteria</taxon>
        <taxon>Oceanospirillales</taxon>
        <taxon>Oceanospirillaceae</taxon>
        <taxon>Marinomonas</taxon>
    </lineage>
</organism>
<dbReference type="AlphaFoldDB" id="A0A366CZJ4"/>
<keyword evidence="10" id="KW-1185">Reference proteome</keyword>
<feature type="transmembrane region" description="Helical" evidence="7">
    <location>
        <begin position="36"/>
        <end position="53"/>
    </location>
</feature>
<protein>
    <recommendedName>
        <fullName evidence="7">Flagellar protein</fullName>
    </recommendedName>
</protein>
<dbReference type="Pfam" id="PF04347">
    <property type="entry name" value="FliO"/>
    <property type="match status" value="1"/>
</dbReference>
<keyword evidence="8" id="KW-0732">Signal</keyword>
<dbReference type="Proteomes" id="UP000252086">
    <property type="component" value="Unassembled WGS sequence"/>
</dbReference>
<dbReference type="PANTHER" id="PTHR38766">
    <property type="entry name" value="FLAGELLAR PROTEIN FLIO"/>
    <property type="match status" value="1"/>
</dbReference>
<evidence type="ECO:0000256" key="2">
    <source>
        <dbReference type="ARBA" id="ARBA00022692"/>
    </source>
</evidence>
<keyword evidence="1 7" id="KW-1003">Cell membrane</keyword>
<evidence type="ECO:0000256" key="5">
    <source>
        <dbReference type="ARBA" id="ARBA00023143"/>
    </source>
</evidence>
<feature type="signal peptide" evidence="8">
    <location>
        <begin position="1"/>
        <end position="20"/>
    </location>
</feature>
<evidence type="ECO:0000256" key="1">
    <source>
        <dbReference type="ARBA" id="ARBA00022475"/>
    </source>
</evidence>
<sequence length="134" mass="14629">MFNKVILASSVFLYAAGVSASGAQEMSVASSMWKVVASLVFIIAFIPACLWLVKRFQLTQMKLGRQSDIKILSVQSLGAKEKIMLLEVEHEKVLIGVTGHTISHLKSFPVRGTSFTNELADAQQQSASAEDKDK</sequence>
<dbReference type="InterPro" id="IPR052205">
    <property type="entry name" value="FliO/MopB"/>
</dbReference>
<keyword evidence="4 7" id="KW-0472">Membrane</keyword>
<dbReference type="GO" id="GO:0009425">
    <property type="term" value="C:bacterial-type flagellum basal body"/>
    <property type="evidence" value="ECO:0007669"/>
    <property type="project" value="UniProtKB-SubCell"/>
</dbReference>
<comment type="caution">
    <text evidence="9">The sequence shown here is derived from an EMBL/GenBank/DDBJ whole genome shotgun (WGS) entry which is preliminary data.</text>
</comment>
<dbReference type="InterPro" id="IPR022781">
    <property type="entry name" value="Flagellar_biosynth_FliO"/>
</dbReference>
<keyword evidence="2 7" id="KW-0812">Transmembrane</keyword>
<dbReference type="NCBIfam" id="TIGR03500">
    <property type="entry name" value="FliO_TIGR"/>
    <property type="match status" value="1"/>
</dbReference>
<evidence type="ECO:0000256" key="3">
    <source>
        <dbReference type="ARBA" id="ARBA00022989"/>
    </source>
</evidence>
<comment type="similarity">
    <text evidence="6 7">Belongs to the FliO/MopB family.</text>
</comment>